<gene>
    <name evidence="1" type="ORF">F0U60_27440</name>
</gene>
<organism evidence="1 2">
    <name type="scientific">Archangium minus</name>
    <dbReference type="NCBI Taxonomy" id="83450"/>
    <lineage>
        <taxon>Bacteria</taxon>
        <taxon>Pseudomonadati</taxon>
        <taxon>Myxococcota</taxon>
        <taxon>Myxococcia</taxon>
        <taxon>Myxococcales</taxon>
        <taxon>Cystobacterineae</taxon>
        <taxon>Archangiaceae</taxon>
        <taxon>Archangium</taxon>
    </lineage>
</organism>
<evidence type="ECO:0000313" key="1">
    <source>
        <dbReference type="EMBL" id="WNG47438.1"/>
    </source>
</evidence>
<protein>
    <submittedName>
        <fullName evidence="1">Uncharacterized protein</fullName>
    </submittedName>
</protein>
<reference evidence="1 2" key="1">
    <citation type="submission" date="2019-08" db="EMBL/GenBank/DDBJ databases">
        <title>Archangium and Cystobacter genomes.</title>
        <authorList>
            <person name="Chen I.-C.K."/>
            <person name="Wielgoss S."/>
        </authorList>
    </citation>
    <scope>NUCLEOTIDE SEQUENCE [LARGE SCALE GENOMIC DNA]</scope>
    <source>
        <strain evidence="1 2">Cbm 6</strain>
    </source>
</reference>
<evidence type="ECO:0000313" key="2">
    <source>
        <dbReference type="Proteomes" id="UP001611383"/>
    </source>
</evidence>
<accession>A0ABY9WWB6</accession>
<dbReference type="EMBL" id="CP043494">
    <property type="protein sequence ID" value="WNG47438.1"/>
    <property type="molecule type" value="Genomic_DNA"/>
</dbReference>
<name>A0ABY9WWB6_9BACT</name>
<dbReference type="Proteomes" id="UP001611383">
    <property type="component" value="Chromosome"/>
</dbReference>
<sequence length="214" mass="23841">MAQPVACTPAGASGELIAPTTVTRVMEAVQGLITLKDFLDEAEVERVEQVLVECAKEADFKINEQEYGRGNYPSDAECDRVVGRNAKGDSVTRAMQLGTMKHAAAFACIERQLGSQFSEHLTREPRYGRNPSTGEYALSDSWGESLVPDVVLHLVRDANKIRFLYDFLFPCTSNSKSDPLGYRRKTLNRKLDKYKDLPGEKRRALVTPQLGISR</sequence>
<keyword evidence="2" id="KW-1185">Reference proteome</keyword>
<proteinExistence type="predicted"/>
<dbReference type="RefSeq" id="WP_395803773.1">
    <property type="nucleotide sequence ID" value="NZ_CP043494.1"/>
</dbReference>